<dbReference type="Pfam" id="PF04002">
    <property type="entry name" value="RadC"/>
    <property type="match status" value="1"/>
</dbReference>
<dbReference type="InterPro" id="IPR001405">
    <property type="entry name" value="UPF0758"/>
</dbReference>
<dbReference type="GO" id="GO:0006508">
    <property type="term" value="P:proteolysis"/>
    <property type="evidence" value="ECO:0007669"/>
    <property type="project" value="UniProtKB-KW"/>
</dbReference>
<sequence length="152" mass="17001">MKQFEKYQVQELQVSYLGNLPAKALQITSSKDAFRVLQQAWNPNTIGFQETFQVLLLNNANQVKGIYKLSIGSVTGTLVDIRLLFGVVLKSVSTAIIIAHNHPSGKMNASEADKQLTRKIQQAAEYLDIKVLDHIILSPFNEYMSFADEGML</sequence>
<evidence type="ECO:0000313" key="8">
    <source>
        <dbReference type="Proteomes" id="UP000199138"/>
    </source>
</evidence>
<evidence type="ECO:0000256" key="1">
    <source>
        <dbReference type="ARBA" id="ARBA00022670"/>
    </source>
</evidence>
<evidence type="ECO:0000256" key="4">
    <source>
        <dbReference type="ARBA" id="ARBA00022833"/>
    </source>
</evidence>
<protein>
    <submittedName>
        <fullName evidence="7">RadC-like JAB domain-containing protein</fullName>
    </submittedName>
</protein>
<dbReference type="InterPro" id="IPR037518">
    <property type="entry name" value="MPN"/>
</dbReference>
<evidence type="ECO:0000259" key="6">
    <source>
        <dbReference type="PROSITE" id="PS50249"/>
    </source>
</evidence>
<dbReference type="Gene3D" id="3.40.140.10">
    <property type="entry name" value="Cytidine Deaminase, domain 2"/>
    <property type="match status" value="1"/>
</dbReference>
<dbReference type="GO" id="GO:0046872">
    <property type="term" value="F:metal ion binding"/>
    <property type="evidence" value="ECO:0007669"/>
    <property type="project" value="UniProtKB-KW"/>
</dbReference>
<accession>A0A1I7IR72</accession>
<dbReference type="RefSeq" id="WP_093026435.1">
    <property type="nucleotide sequence ID" value="NZ_FPBK01000020.1"/>
</dbReference>
<keyword evidence="2" id="KW-0479">Metal-binding</keyword>
<dbReference type="EMBL" id="FPBK01000020">
    <property type="protein sequence ID" value="SFU75416.1"/>
    <property type="molecule type" value="Genomic_DNA"/>
</dbReference>
<dbReference type="InterPro" id="IPR020891">
    <property type="entry name" value="UPF0758_CS"/>
</dbReference>
<name>A0A1I7IR72_9FLAO</name>
<gene>
    <name evidence="7" type="ORF">SAMN05216480_1207</name>
</gene>
<dbReference type="CDD" id="cd08071">
    <property type="entry name" value="MPN_DUF2466"/>
    <property type="match status" value="1"/>
</dbReference>
<evidence type="ECO:0000256" key="2">
    <source>
        <dbReference type="ARBA" id="ARBA00022723"/>
    </source>
</evidence>
<keyword evidence="3" id="KW-0378">Hydrolase</keyword>
<dbReference type="PROSITE" id="PS01302">
    <property type="entry name" value="UPF0758"/>
    <property type="match status" value="1"/>
</dbReference>
<keyword evidence="4" id="KW-0862">Zinc</keyword>
<dbReference type="STRING" id="1224947.SAMN05216480_1207"/>
<keyword evidence="8" id="KW-1185">Reference proteome</keyword>
<evidence type="ECO:0000313" key="7">
    <source>
        <dbReference type="EMBL" id="SFU75416.1"/>
    </source>
</evidence>
<feature type="domain" description="MPN" evidence="6">
    <location>
        <begin position="26"/>
        <end position="152"/>
    </location>
</feature>
<dbReference type="Proteomes" id="UP000199138">
    <property type="component" value="Unassembled WGS sequence"/>
</dbReference>
<evidence type="ECO:0000256" key="3">
    <source>
        <dbReference type="ARBA" id="ARBA00022801"/>
    </source>
</evidence>
<dbReference type="PROSITE" id="PS50249">
    <property type="entry name" value="MPN"/>
    <property type="match status" value="1"/>
</dbReference>
<keyword evidence="5" id="KW-0482">Metalloprotease</keyword>
<organism evidence="7 8">
    <name type="scientific">Pustulibacterium marinum</name>
    <dbReference type="NCBI Taxonomy" id="1224947"/>
    <lineage>
        <taxon>Bacteria</taxon>
        <taxon>Pseudomonadati</taxon>
        <taxon>Bacteroidota</taxon>
        <taxon>Flavobacteriia</taxon>
        <taxon>Flavobacteriales</taxon>
        <taxon>Flavobacteriaceae</taxon>
        <taxon>Pustulibacterium</taxon>
    </lineage>
</organism>
<dbReference type="OrthoDB" id="9804482at2"/>
<dbReference type="PANTHER" id="PTHR30471:SF3">
    <property type="entry name" value="UPF0758 PROTEIN YEES-RELATED"/>
    <property type="match status" value="1"/>
</dbReference>
<evidence type="ECO:0000256" key="5">
    <source>
        <dbReference type="ARBA" id="ARBA00023049"/>
    </source>
</evidence>
<keyword evidence="1" id="KW-0645">Protease</keyword>
<proteinExistence type="predicted"/>
<dbReference type="PANTHER" id="PTHR30471">
    <property type="entry name" value="DNA REPAIR PROTEIN RADC"/>
    <property type="match status" value="1"/>
</dbReference>
<reference evidence="7 8" key="1">
    <citation type="submission" date="2016-10" db="EMBL/GenBank/DDBJ databases">
        <authorList>
            <person name="de Groot N.N."/>
        </authorList>
    </citation>
    <scope>NUCLEOTIDE SEQUENCE [LARGE SCALE GENOMIC DNA]</scope>
    <source>
        <strain evidence="7 8">CGMCC 1.12333</strain>
    </source>
</reference>
<dbReference type="AlphaFoldDB" id="A0A1I7IR72"/>
<dbReference type="GO" id="GO:0008237">
    <property type="term" value="F:metallopeptidase activity"/>
    <property type="evidence" value="ECO:0007669"/>
    <property type="project" value="UniProtKB-KW"/>
</dbReference>
<dbReference type="InterPro" id="IPR025657">
    <property type="entry name" value="RadC_JAB"/>
</dbReference>